<dbReference type="EMBL" id="RXOC01000004">
    <property type="protein sequence ID" value="RXF70550.1"/>
    <property type="molecule type" value="Genomic_DNA"/>
</dbReference>
<evidence type="ECO:0000313" key="2">
    <source>
        <dbReference type="EMBL" id="RXF70550.1"/>
    </source>
</evidence>
<proteinExistence type="predicted"/>
<sequence>MKNTCTVILNHLTDGGNKIFNHEFGILLLSLVSFLVFPALSRTIDVTAAPLDPGILSVVIMAVLAFLVFKSVTWWAIRAIWPVFAEYSELQFEENFVSLLSWQKVVIYLGFYLLLLFGFVVTLAALV</sequence>
<feature type="transmembrane region" description="Helical" evidence="1">
    <location>
        <begin position="53"/>
        <end position="77"/>
    </location>
</feature>
<evidence type="ECO:0000313" key="3">
    <source>
        <dbReference type="Proteomes" id="UP000290848"/>
    </source>
</evidence>
<dbReference type="AlphaFoldDB" id="A0A4Q0MB76"/>
<reference evidence="2 3" key="1">
    <citation type="submission" date="2018-12" db="EMBL/GenBank/DDBJ databases">
        <title>The Draft Genome Sequence of the Soil Bacterium Pedobacter tournemirensis R1.</title>
        <authorList>
            <person name="He J."/>
        </authorList>
    </citation>
    <scope>NUCLEOTIDE SEQUENCE [LARGE SCALE GENOMIC DNA]</scope>
    <source>
        <strain evidence="2 3">R1</strain>
    </source>
</reference>
<keyword evidence="1" id="KW-0812">Transmembrane</keyword>
<dbReference type="RefSeq" id="WP_128768855.1">
    <property type="nucleotide sequence ID" value="NZ_RXOC01000004.1"/>
</dbReference>
<feature type="transmembrane region" description="Helical" evidence="1">
    <location>
        <begin position="24"/>
        <end position="41"/>
    </location>
</feature>
<gene>
    <name evidence="2" type="ORF">EKH83_07865</name>
</gene>
<dbReference type="Proteomes" id="UP000290848">
    <property type="component" value="Unassembled WGS sequence"/>
</dbReference>
<accession>A0A4Q0MB76</accession>
<name>A0A4Q0MB76_9SPHI</name>
<feature type="transmembrane region" description="Helical" evidence="1">
    <location>
        <begin position="105"/>
        <end position="126"/>
    </location>
</feature>
<organism evidence="2 3">
    <name type="scientific">Arcticibacter tournemirensis</name>
    <dbReference type="NCBI Taxonomy" id="699437"/>
    <lineage>
        <taxon>Bacteria</taxon>
        <taxon>Pseudomonadati</taxon>
        <taxon>Bacteroidota</taxon>
        <taxon>Sphingobacteriia</taxon>
        <taxon>Sphingobacteriales</taxon>
        <taxon>Sphingobacteriaceae</taxon>
        <taxon>Arcticibacter</taxon>
    </lineage>
</organism>
<comment type="caution">
    <text evidence="2">The sequence shown here is derived from an EMBL/GenBank/DDBJ whole genome shotgun (WGS) entry which is preliminary data.</text>
</comment>
<evidence type="ECO:0000256" key="1">
    <source>
        <dbReference type="SAM" id="Phobius"/>
    </source>
</evidence>
<keyword evidence="1" id="KW-1133">Transmembrane helix</keyword>
<keyword evidence="1" id="KW-0472">Membrane</keyword>
<protein>
    <submittedName>
        <fullName evidence="2">Uncharacterized protein</fullName>
    </submittedName>
</protein>